<keyword evidence="7" id="KW-1185">Reference proteome</keyword>
<dbReference type="PANTHER" id="PTHR33204">
    <property type="entry name" value="TRANSCRIPTIONAL REGULATOR, MARR FAMILY"/>
    <property type="match status" value="1"/>
</dbReference>
<evidence type="ECO:0000256" key="1">
    <source>
        <dbReference type="ARBA" id="ARBA00023015"/>
    </source>
</evidence>
<evidence type="ECO:0000313" key="7">
    <source>
        <dbReference type="Proteomes" id="UP001432128"/>
    </source>
</evidence>
<evidence type="ECO:0000256" key="2">
    <source>
        <dbReference type="ARBA" id="ARBA00023125"/>
    </source>
</evidence>
<organism evidence="6 7">
    <name type="scientific">Williamsia herbipolensis</name>
    <dbReference type="NCBI Taxonomy" id="1603258"/>
    <lineage>
        <taxon>Bacteria</taxon>
        <taxon>Bacillati</taxon>
        <taxon>Actinomycetota</taxon>
        <taxon>Actinomycetes</taxon>
        <taxon>Mycobacteriales</taxon>
        <taxon>Nocardiaceae</taxon>
        <taxon>Williamsia</taxon>
    </lineage>
</organism>
<dbReference type="PANTHER" id="PTHR33204:SF18">
    <property type="entry name" value="TRANSCRIPTIONAL REGULATORY PROTEIN"/>
    <property type="match status" value="1"/>
</dbReference>
<dbReference type="EMBL" id="CP108021">
    <property type="protein sequence ID" value="WUM18261.1"/>
    <property type="molecule type" value="Genomic_DNA"/>
</dbReference>
<evidence type="ECO:0000256" key="4">
    <source>
        <dbReference type="SAM" id="MobiDB-lite"/>
    </source>
</evidence>
<dbReference type="KEGG" id="whr:OG579_10855"/>
<dbReference type="AlphaFoldDB" id="A0AAU4JWW0"/>
<keyword evidence="1" id="KW-0805">Transcription regulation</keyword>
<gene>
    <name evidence="6" type="ORF">OG579_10855</name>
</gene>
<feature type="domain" description="HTH hxlR-type" evidence="5">
    <location>
        <begin position="23"/>
        <end position="122"/>
    </location>
</feature>
<dbReference type="InterPro" id="IPR036388">
    <property type="entry name" value="WH-like_DNA-bd_sf"/>
</dbReference>
<dbReference type="InterPro" id="IPR011991">
    <property type="entry name" value="ArsR-like_HTH"/>
</dbReference>
<evidence type="ECO:0000259" key="5">
    <source>
        <dbReference type="PROSITE" id="PS51118"/>
    </source>
</evidence>
<dbReference type="Proteomes" id="UP001432128">
    <property type="component" value="Chromosome"/>
</dbReference>
<evidence type="ECO:0000256" key="3">
    <source>
        <dbReference type="ARBA" id="ARBA00023163"/>
    </source>
</evidence>
<evidence type="ECO:0000313" key="6">
    <source>
        <dbReference type="EMBL" id="WUM18261.1"/>
    </source>
</evidence>
<dbReference type="Gene3D" id="1.10.10.10">
    <property type="entry name" value="Winged helix-like DNA-binding domain superfamily/Winged helix DNA-binding domain"/>
    <property type="match status" value="1"/>
</dbReference>
<sequence>MATHPPPELLPDRGEWTLTNANCSIARALDVIGNRISLLLLREAFFGTRRFDDFAERVGVSESAAAKRLNELTAAGILERRPYREPGQRERQEYRLTTKGGELRVVLTALRDWGDRWEAPEPGPPLHTVHRDCGATVHAEMRCTDDHLVPRHETALAAGPAPDTETPEDHT</sequence>
<protein>
    <submittedName>
        <fullName evidence="6">Helix-turn-helix transcriptional regulator</fullName>
    </submittedName>
</protein>
<keyword evidence="3" id="KW-0804">Transcription</keyword>
<reference evidence="6 7" key="1">
    <citation type="submission" date="2022-10" db="EMBL/GenBank/DDBJ databases">
        <title>The complete genomes of actinobacterial strains from the NBC collection.</title>
        <authorList>
            <person name="Joergensen T.S."/>
            <person name="Alvarez Arevalo M."/>
            <person name="Sterndorff E.B."/>
            <person name="Faurdal D."/>
            <person name="Vuksanovic O."/>
            <person name="Mourched A.-S."/>
            <person name="Charusanti P."/>
            <person name="Shaw S."/>
            <person name="Blin K."/>
            <person name="Weber T."/>
        </authorList>
    </citation>
    <scope>NUCLEOTIDE SEQUENCE [LARGE SCALE GENOMIC DNA]</scope>
    <source>
        <strain evidence="6 7">NBC_00319</strain>
    </source>
</reference>
<dbReference type="CDD" id="cd00090">
    <property type="entry name" value="HTH_ARSR"/>
    <property type="match status" value="1"/>
</dbReference>
<accession>A0AAU4JWW0</accession>
<dbReference type="RefSeq" id="WP_328855945.1">
    <property type="nucleotide sequence ID" value="NZ_CP108021.1"/>
</dbReference>
<dbReference type="InterPro" id="IPR036390">
    <property type="entry name" value="WH_DNA-bd_sf"/>
</dbReference>
<keyword evidence="2" id="KW-0238">DNA-binding</keyword>
<dbReference type="SUPFAM" id="SSF46785">
    <property type="entry name" value="Winged helix' DNA-binding domain"/>
    <property type="match status" value="1"/>
</dbReference>
<name>A0AAU4JWW0_9NOCA</name>
<proteinExistence type="predicted"/>
<dbReference type="PROSITE" id="PS51118">
    <property type="entry name" value="HTH_HXLR"/>
    <property type="match status" value="1"/>
</dbReference>
<dbReference type="GO" id="GO:0003677">
    <property type="term" value="F:DNA binding"/>
    <property type="evidence" value="ECO:0007669"/>
    <property type="project" value="UniProtKB-KW"/>
</dbReference>
<feature type="region of interest" description="Disordered" evidence="4">
    <location>
        <begin position="151"/>
        <end position="171"/>
    </location>
</feature>
<dbReference type="Pfam" id="PF01638">
    <property type="entry name" value="HxlR"/>
    <property type="match status" value="1"/>
</dbReference>
<dbReference type="InterPro" id="IPR002577">
    <property type="entry name" value="HTH_HxlR"/>
</dbReference>